<feature type="compositionally biased region" description="Acidic residues" evidence="1">
    <location>
        <begin position="92"/>
        <end position="103"/>
    </location>
</feature>
<keyword evidence="2" id="KW-1133">Transmembrane helix</keyword>
<proteinExistence type="predicted"/>
<reference evidence="3 4" key="1">
    <citation type="submission" date="2016-02" db="EMBL/GenBank/DDBJ databases">
        <authorList>
            <person name="Wen L."/>
            <person name="He K."/>
            <person name="Yang H."/>
        </authorList>
    </citation>
    <scope>NUCLEOTIDE SEQUENCE [LARGE SCALE GENOMIC DNA]</scope>
    <source>
        <strain evidence="3 4">KLE1704</strain>
    </source>
</reference>
<keyword evidence="2" id="KW-0472">Membrane</keyword>
<evidence type="ECO:0000313" key="4">
    <source>
        <dbReference type="Proteomes" id="UP000070319"/>
    </source>
</evidence>
<feature type="region of interest" description="Disordered" evidence="1">
    <location>
        <begin position="86"/>
        <end position="154"/>
    </location>
</feature>
<evidence type="ECO:0000256" key="2">
    <source>
        <dbReference type="SAM" id="Phobius"/>
    </source>
</evidence>
<evidence type="ECO:0000256" key="1">
    <source>
        <dbReference type="SAM" id="MobiDB-lite"/>
    </source>
</evidence>
<evidence type="ECO:0008006" key="5">
    <source>
        <dbReference type="Google" id="ProtNLM"/>
    </source>
</evidence>
<dbReference type="Proteomes" id="UP000070319">
    <property type="component" value="Unassembled WGS sequence"/>
</dbReference>
<name>A0A139L473_9BACE</name>
<keyword evidence="2" id="KW-0812">Transmembrane</keyword>
<dbReference type="RefSeq" id="WP_061437025.1">
    <property type="nucleotide sequence ID" value="NZ_KQ968722.1"/>
</dbReference>
<evidence type="ECO:0000313" key="3">
    <source>
        <dbReference type="EMBL" id="KXT46237.1"/>
    </source>
</evidence>
<dbReference type="EMBL" id="LTDF01000126">
    <property type="protein sequence ID" value="KXT46237.1"/>
    <property type="molecule type" value="Genomic_DNA"/>
</dbReference>
<accession>A0A139L473</accession>
<dbReference type="PATRIC" id="fig|329854.7.peg.3256"/>
<protein>
    <recommendedName>
        <fullName evidence="5">Conjugal transfer protein TraD</fullName>
    </recommendedName>
</protein>
<feature type="compositionally biased region" description="Basic and acidic residues" evidence="1">
    <location>
        <begin position="106"/>
        <end position="124"/>
    </location>
</feature>
<dbReference type="AlphaFoldDB" id="A0A139L473"/>
<comment type="caution">
    <text evidence="3">The sequence shown here is derived from an EMBL/GenBank/DDBJ whole genome shotgun (WGS) entry which is preliminary data.</text>
</comment>
<sequence length="243" mass="27589">MNMTNILLTVSVACNVWFLFLLLYDRIMETRLVRFFKDIAGVWNTLHAGEQKKETERTSAQAVDIIGKSHFKMTMTRTMTTIPAPQAATSEEGIELSEEDATFDDGNSKAESHPAQVPEEKLDEVFSNIPPSEMKYGEDEPEDETPDRRQASGFSFDEIGDAVSIAGKEKPTYEEKHRAGKVFSNLEGTELLDKMSQSVKMKVSGFIDLYLYDQPVPVVKEVRMKAEFIIPEKLEDFNIWDFV</sequence>
<feature type="transmembrane region" description="Helical" evidence="2">
    <location>
        <begin position="6"/>
        <end position="24"/>
    </location>
</feature>
<organism evidence="3">
    <name type="scientific">Bacteroides intestinalis</name>
    <dbReference type="NCBI Taxonomy" id="329854"/>
    <lineage>
        <taxon>Bacteria</taxon>
        <taxon>Pseudomonadati</taxon>
        <taxon>Bacteroidota</taxon>
        <taxon>Bacteroidia</taxon>
        <taxon>Bacteroidales</taxon>
        <taxon>Bacteroidaceae</taxon>
        <taxon>Bacteroides</taxon>
    </lineage>
</organism>
<gene>
    <name evidence="3" type="ORF">HMPREF2531_03188</name>
</gene>